<dbReference type="Proteomes" id="UP000051952">
    <property type="component" value="Unassembled WGS sequence"/>
</dbReference>
<sequence>MTERLATDGTRAAAIQSLASNVKEAMASTVKDAVSSAHSKAVAYEAKGAASSAVKGMQATLLSLRDGTKQNAGIKKVPGILGNQSHLEDATFAVDAAVVTAERAVIRETNKFADLEAALGQSTGVLSDDLMILNTVWHKVMSSGGTTTRSRKGSEAQL</sequence>
<name>A0A0S4JPA2_BODSA</name>
<protein>
    <submittedName>
        <fullName evidence="1">Uncharacterized protein</fullName>
    </submittedName>
</protein>
<reference evidence="2" key="1">
    <citation type="submission" date="2015-09" db="EMBL/GenBank/DDBJ databases">
        <authorList>
            <consortium name="Pathogen Informatics"/>
        </authorList>
    </citation>
    <scope>NUCLEOTIDE SEQUENCE [LARGE SCALE GENOMIC DNA]</scope>
    <source>
        <strain evidence="2">Lake Konstanz</strain>
    </source>
</reference>
<organism evidence="1 2">
    <name type="scientific">Bodo saltans</name>
    <name type="common">Flagellated protozoan</name>
    <dbReference type="NCBI Taxonomy" id="75058"/>
    <lineage>
        <taxon>Eukaryota</taxon>
        <taxon>Discoba</taxon>
        <taxon>Euglenozoa</taxon>
        <taxon>Kinetoplastea</taxon>
        <taxon>Metakinetoplastina</taxon>
        <taxon>Eubodonida</taxon>
        <taxon>Bodonidae</taxon>
        <taxon>Bodo</taxon>
    </lineage>
</organism>
<evidence type="ECO:0000313" key="2">
    <source>
        <dbReference type="Proteomes" id="UP000051952"/>
    </source>
</evidence>
<keyword evidence="2" id="KW-1185">Reference proteome</keyword>
<evidence type="ECO:0000313" key="1">
    <source>
        <dbReference type="EMBL" id="CUG90345.1"/>
    </source>
</evidence>
<dbReference type="VEuPathDB" id="TriTrypDB:BSAL_26245"/>
<dbReference type="EMBL" id="CYKH01001815">
    <property type="protein sequence ID" value="CUG90345.1"/>
    <property type="molecule type" value="Genomic_DNA"/>
</dbReference>
<gene>
    <name evidence="1" type="ORF">BSAL_26245</name>
</gene>
<proteinExistence type="predicted"/>
<accession>A0A0S4JPA2</accession>
<dbReference type="AlphaFoldDB" id="A0A0S4JPA2"/>